<organism evidence="1 2">
    <name type="scientific">Neisseria elongata subsp. glycolytica ATCC 29315</name>
    <dbReference type="NCBI Taxonomy" id="546263"/>
    <lineage>
        <taxon>Bacteria</taxon>
        <taxon>Pseudomonadati</taxon>
        <taxon>Pseudomonadota</taxon>
        <taxon>Betaproteobacteria</taxon>
        <taxon>Neisseriales</taxon>
        <taxon>Neisseriaceae</taxon>
        <taxon>Neisseria</taxon>
    </lineage>
</organism>
<sequence length="66" mass="7180">MLFLRRNRRSIFSDGLDARDAAMRPSESLCGLCADIVWQCDAIFRHAGLRIKPNGCAALNGGASTI</sequence>
<dbReference type="AlphaFoldDB" id="D4DP41"/>
<reference evidence="1 2" key="1">
    <citation type="submission" date="2010-02" db="EMBL/GenBank/DDBJ databases">
        <authorList>
            <person name="Weinstock G."/>
            <person name="Sodergren E."/>
            <person name="Clifton S."/>
            <person name="Fulton L."/>
            <person name="Fulton B."/>
            <person name="Courtney L."/>
            <person name="Fronick C."/>
            <person name="Harrison M."/>
            <person name="Strong C."/>
            <person name="Farmer C."/>
            <person name="Delahaunty K."/>
            <person name="Markovic C."/>
            <person name="Hall O."/>
            <person name="Minx P."/>
            <person name="Tomlinson C."/>
            <person name="Mitreva M."/>
            <person name="Nelson J."/>
            <person name="Hou S."/>
            <person name="Wollam A."/>
            <person name="Pepin K.H."/>
            <person name="Johnson M."/>
            <person name="Bhonagiri V."/>
            <person name="Zhang X."/>
            <person name="Suruliraj S."/>
            <person name="Warren W."/>
            <person name="Chinwalla A."/>
            <person name="Mardis E.R."/>
            <person name="Wilson R.K."/>
        </authorList>
    </citation>
    <scope>NUCLEOTIDE SEQUENCE [LARGE SCALE GENOMIC DNA]</scope>
    <source>
        <strain evidence="1 2">ATCC 29315</strain>
    </source>
</reference>
<comment type="caution">
    <text evidence="1">The sequence shown here is derived from an EMBL/GenBank/DDBJ whole genome shotgun (WGS) entry which is preliminary data.</text>
</comment>
<protein>
    <submittedName>
        <fullName evidence="1">Uncharacterized protein</fullName>
    </submittedName>
</protein>
<accession>D4DP41</accession>
<evidence type="ECO:0000313" key="2">
    <source>
        <dbReference type="Proteomes" id="UP000005536"/>
    </source>
</evidence>
<gene>
    <name evidence="1" type="ORF">NEIELOOT_00826</name>
</gene>
<dbReference type="Proteomes" id="UP000005536">
    <property type="component" value="Unassembled WGS sequence"/>
</dbReference>
<dbReference type="EMBL" id="ADBF01000021">
    <property type="protein sequence ID" value="EFE50398.1"/>
    <property type="molecule type" value="Genomic_DNA"/>
</dbReference>
<name>D4DP41_NEIEG</name>
<evidence type="ECO:0000313" key="1">
    <source>
        <dbReference type="EMBL" id="EFE50398.1"/>
    </source>
</evidence>
<proteinExistence type="predicted"/>